<dbReference type="Proteomes" id="UP001319828">
    <property type="component" value="Unassembled WGS sequence"/>
</dbReference>
<gene>
    <name evidence="1" type="ORF">H2252_07555</name>
</gene>
<organism evidence="1 2">
    <name type="scientific">Campylobacter molothri</name>
    <dbReference type="NCBI Taxonomy" id="1032242"/>
    <lineage>
        <taxon>Bacteria</taxon>
        <taxon>Pseudomonadati</taxon>
        <taxon>Campylobacterota</taxon>
        <taxon>Epsilonproteobacteria</taxon>
        <taxon>Campylobacterales</taxon>
        <taxon>Campylobacteraceae</taxon>
        <taxon>Campylobacter</taxon>
    </lineage>
</organism>
<evidence type="ECO:0000313" key="1">
    <source>
        <dbReference type="EMBL" id="MBZ7975226.1"/>
    </source>
</evidence>
<dbReference type="EMBL" id="JACHUQ010000028">
    <property type="protein sequence ID" value="MBZ7975226.1"/>
    <property type="molecule type" value="Genomic_DNA"/>
</dbReference>
<sequence>MAKLKILAGAYAENEYVYIKNRDEMSNLKKIIDKEKFYISNIASMEVANQDNCKKAGGTIASAVVGGILFGGVGAVVGGMAGG</sequence>
<evidence type="ECO:0000313" key="2">
    <source>
        <dbReference type="Proteomes" id="UP001319828"/>
    </source>
</evidence>
<feature type="non-terminal residue" evidence="1">
    <location>
        <position position="83"/>
    </location>
</feature>
<accession>A0ACC5W3S5</accession>
<keyword evidence="2" id="KW-1185">Reference proteome</keyword>
<comment type="caution">
    <text evidence="1">The sequence shown here is derived from an EMBL/GenBank/DDBJ whole genome shotgun (WGS) entry which is preliminary data.</text>
</comment>
<protein>
    <submittedName>
        <fullName evidence="1">Uncharacterized protein</fullName>
    </submittedName>
</protein>
<proteinExistence type="predicted"/>
<name>A0ACC5W3S5_9BACT</name>
<reference evidence="1" key="1">
    <citation type="submission" date="2020-07" db="EMBL/GenBank/DDBJ databases">
        <title>Campylobacter molothri sp. nov. isolated from wild birds.</title>
        <authorList>
            <person name="Miller W.G."/>
            <person name="Chapman M.H."/>
            <person name="Yee E."/>
            <person name="Lopes B.S."/>
            <person name="Forbes K.J."/>
        </authorList>
    </citation>
    <scope>NUCLEOTIDE SEQUENCE</scope>
    <source>
        <strain evidence="1">RM9754</strain>
    </source>
</reference>